<dbReference type="EC" id="2.7.13.3" evidence="2"/>
<dbReference type="Gene3D" id="3.40.50.2300">
    <property type="match status" value="1"/>
</dbReference>
<keyword evidence="3 4" id="KW-0597">Phosphoprotein</keyword>
<evidence type="ECO:0000313" key="9">
    <source>
        <dbReference type="Proteomes" id="UP001430954"/>
    </source>
</evidence>
<dbReference type="PANTHER" id="PTHR43547:SF2">
    <property type="entry name" value="HYBRID SIGNAL TRANSDUCTION HISTIDINE KINASE C"/>
    <property type="match status" value="1"/>
</dbReference>
<feature type="region of interest" description="Disordered" evidence="5">
    <location>
        <begin position="526"/>
        <end position="552"/>
    </location>
</feature>
<dbReference type="SMART" id="SM00448">
    <property type="entry name" value="REC"/>
    <property type="match status" value="1"/>
</dbReference>
<dbReference type="PROSITE" id="PS50110">
    <property type="entry name" value="RESPONSE_REGULATORY"/>
    <property type="match status" value="1"/>
</dbReference>
<dbReference type="InterPro" id="IPR004358">
    <property type="entry name" value="Sig_transdc_His_kin-like_C"/>
</dbReference>
<dbReference type="PANTHER" id="PTHR43547">
    <property type="entry name" value="TWO-COMPONENT HISTIDINE KINASE"/>
    <property type="match status" value="1"/>
</dbReference>
<dbReference type="InterPro" id="IPR003594">
    <property type="entry name" value="HATPase_dom"/>
</dbReference>
<proteinExistence type="predicted"/>
<dbReference type="PRINTS" id="PR00344">
    <property type="entry name" value="BCTRLSENSOR"/>
</dbReference>
<dbReference type="SUPFAM" id="SSF55874">
    <property type="entry name" value="ATPase domain of HSP90 chaperone/DNA topoisomerase II/histidine kinase"/>
    <property type="match status" value="1"/>
</dbReference>
<keyword evidence="9" id="KW-1185">Reference proteome</keyword>
<dbReference type="Gene3D" id="1.10.287.130">
    <property type="match status" value="1"/>
</dbReference>
<sequence length="552" mass="60111">MDPTIARRVVMLLPTQRDTELTSDVLARHGIDTYICRQHADLAREIDRGAAAVLVAEEALLQGAQSVLVRAIEIQPRWSDLPVLVVARDGADSVQVADAMARLGNVTLLERPLRISTLVSTVKSALRARERQYQMLTHLDELEQARDAIAASAQRKDEFLAMLAHELRNPLAPIRNALHLLGESAVPEQERASLRAMMKRQVDHMVRLVDDLVEVSRLSRGTIELRRDMVELADVLRNAIDLSRPLIDTGRHALHLDLPDEALPVDADPVRLAQVFGNLLNNAAKYARKGGEIRVGARRDGDEVVVSVLDRGIGIEPDVLPHVFELFTQGRREAHRAQDGLGIGLTLVRSLVEMHGGTVTAHSDGRGHGAEFIVRLPLATARAGAADSPHPDSHPAQTDDAPGAEHPLRVLVVDDNVDAARSLGMVLQMLEIEHEVCFDGPTALEAVRRCRPDAVLLDIGMPGMDGYEVARQLHDDPANQDISLVAVTGWSQLQDKERTQQAGFSHHFSKPVDIGALQALLGELRASNGRHTPDEGDSDGDGSDAGALSRVG</sequence>
<feature type="modified residue" description="4-aspartylphosphate" evidence="4">
    <location>
        <position position="458"/>
    </location>
</feature>
<evidence type="ECO:0000256" key="1">
    <source>
        <dbReference type="ARBA" id="ARBA00000085"/>
    </source>
</evidence>
<feature type="domain" description="Histidine kinase" evidence="6">
    <location>
        <begin position="162"/>
        <end position="380"/>
    </location>
</feature>
<dbReference type="Gene3D" id="3.30.565.10">
    <property type="entry name" value="Histidine kinase-like ATPase, C-terminal domain"/>
    <property type="match status" value="1"/>
</dbReference>
<dbReference type="Pfam" id="PF02518">
    <property type="entry name" value="HATPase_c"/>
    <property type="match status" value="1"/>
</dbReference>
<dbReference type="Pfam" id="PF00072">
    <property type="entry name" value="Response_reg"/>
    <property type="match status" value="1"/>
</dbReference>
<dbReference type="InterPro" id="IPR036097">
    <property type="entry name" value="HisK_dim/P_sf"/>
</dbReference>
<dbReference type="InterPro" id="IPR001789">
    <property type="entry name" value="Sig_transdc_resp-reg_receiver"/>
</dbReference>
<evidence type="ECO:0000256" key="5">
    <source>
        <dbReference type="SAM" id="MobiDB-lite"/>
    </source>
</evidence>
<evidence type="ECO:0000256" key="3">
    <source>
        <dbReference type="ARBA" id="ARBA00022553"/>
    </source>
</evidence>
<dbReference type="SMART" id="SM00387">
    <property type="entry name" value="HATPase_c"/>
    <property type="match status" value="1"/>
</dbReference>
<dbReference type="InterPro" id="IPR036890">
    <property type="entry name" value="HATPase_C_sf"/>
</dbReference>
<evidence type="ECO:0000256" key="4">
    <source>
        <dbReference type="PROSITE-ProRule" id="PRU00169"/>
    </source>
</evidence>
<evidence type="ECO:0000259" key="6">
    <source>
        <dbReference type="PROSITE" id="PS50109"/>
    </source>
</evidence>
<dbReference type="SUPFAM" id="SSF52172">
    <property type="entry name" value="CheY-like"/>
    <property type="match status" value="2"/>
</dbReference>
<dbReference type="InterPro" id="IPR011006">
    <property type="entry name" value="CheY-like_superfamily"/>
</dbReference>
<evidence type="ECO:0000259" key="7">
    <source>
        <dbReference type="PROSITE" id="PS50110"/>
    </source>
</evidence>
<feature type="domain" description="Response regulatory" evidence="7">
    <location>
        <begin position="409"/>
        <end position="525"/>
    </location>
</feature>
<feature type="region of interest" description="Disordered" evidence="5">
    <location>
        <begin position="383"/>
        <end position="403"/>
    </location>
</feature>
<dbReference type="SUPFAM" id="SSF47384">
    <property type="entry name" value="Homodimeric domain of signal transducing histidine kinase"/>
    <property type="match status" value="1"/>
</dbReference>
<dbReference type="InterPro" id="IPR003661">
    <property type="entry name" value="HisK_dim/P_dom"/>
</dbReference>
<reference evidence="8 9" key="1">
    <citation type="submission" date="2021-09" db="EMBL/GenBank/DDBJ databases">
        <title>Lysobacter sp. 13A isolated from the river sediment.</title>
        <authorList>
            <person name="Liu H."/>
            <person name="Li S."/>
            <person name="Mao S."/>
        </authorList>
    </citation>
    <scope>NUCLEOTIDE SEQUENCE [LARGE SCALE GENOMIC DNA]</scope>
    <source>
        <strain evidence="8 9">13A</strain>
    </source>
</reference>
<comment type="caution">
    <text evidence="8">The sequence shown here is derived from an EMBL/GenBank/DDBJ whole genome shotgun (WGS) entry which is preliminary data.</text>
</comment>
<evidence type="ECO:0000256" key="2">
    <source>
        <dbReference type="ARBA" id="ARBA00012438"/>
    </source>
</evidence>
<dbReference type="CDD" id="cd00082">
    <property type="entry name" value="HisKA"/>
    <property type="match status" value="1"/>
</dbReference>
<comment type="catalytic activity">
    <reaction evidence="1">
        <text>ATP + protein L-histidine = ADP + protein N-phospho-L-histidine.</text>
        <dbReference type="EC" id="2.7.13.3"/>
    </reaction>
</comment>
<dbReference type="RefSeq" id="WP_223675130.1">
    <property type="nucleotide sequence ID" value="NZ_JAINZW010000002.1"/>
</dbReference>
<dbReference type="CDD" id="cd17580">
    <property type="entry name" value="REC_2_DhkD-like"/>
    <property type="match status" value="1"/>
</dbReference>
<evidence type="ECO:0000313" key="8">
    <source>
        <dbReference type="EMBL" id="MBZ4038930.1"/>
    </source>
</evidence>
<accession>A0ABS7T4X4</accession>
<dbReference type="Proteomes" id="UP001430954">
    <property type="component" value="Unassembled WGS sequence"/>
</dbReference>
<dbReference type="SMART" id="SM00388">
    <property type="entry name" value="HisKA"/>
    <property type="match status" value="1"/>
</dbReference>
<dbReference type="EMBL" id="JAINZW010000002">
    <property type="protein sequence ID" value="MBZ4038930.1"/>
    <property type="molecule type" value="Genomic_DNA"/>
</dbReference>
<dbReference type="InterPro" id="IPR005467">
    <property type="entry name" value="His_kinase_dom"/>
</dbReference>
<organism evidence="8 9">
    <name type="scientific">Novilysobacter selenitireducens</name>
    <dbReference type="NCBI Taxonomy" id="2872639"/>
    <lineage>
        <taxon>Bacteria</taxon>
        <taxon>Pseudomonadati</taxon>
        <taxon>Pseudomonadota</taxon>
        <taxon>Gammaproteobacteria</taxon>
        <taxon>Lysobacterales</taxon>
        <taxon>Lysobacteraceae</taxon>
        <taxon>Novilysobacter</taxon>
    </lineage>
</organism>
<gene>
    <name evidence="8" type="ORF">K6753_05235</name>
</gene>
<protein>
    <recommendedName>
        <fullName evidence="2">histidine kinase</fullName>
        <ecNumber evidence="2">2.7.13.3</ecNumber>
    </recommendedName>
</protein>
<dbReference type="PROSITE" id="PS50109">
    <property type="entry name" value="HIS_KIN"/>
    <property type="match status" value="1"/>
</dbReference>
<dbReference type="Pfam" id="PF00512">
    <property type="entry name" value="HisKA"/>
    <property type="match status" value="1"/>
</dbReference>
<name>A0ABS7T4X4_9GAMM</name>